<organism evidence="7 8">
    <name type="scientific">Fusarium kuroshium</name>
    <dbReference type="NCBI Taxonomy" id="2010991"/>
    <lineage>
        <taxon>Eukaryota</taxon>
        <taxon>Fungi</taxon>
        <taxon>Dikarya</taxon>
        <taxon>Ascomycota</taxon>
        <taxon>Pezizomycotina</taxon>
        <taxon>Sordariomycetes</taxon>
        <taxon>Hypocreomycetidae</taxon>
        <taxon>Hypocreales</taxon>
        <taxon>Nectriaceae</taxon>
        <taxon>Fusarium</taxon>
        <taxon>Fusarium solani species complex</taxon>
    </lineage>
</organism>
<evidence type="ECO:0008006" key="9">
    <source>
        <dbReference type="Google" id="ProtNLM"/>
    </source>
</evidence>
<keyword evidence="4" id="KW-0238">DNA-binding</keyword>
<dbReference type="OrthoDB" id="2593732at2759"/>
<dbReference type="PANTHER" id="PTHR36206">
    <property type="entry name" value="ASPERCRYPTIN BIOSYNTHESIS CLUSTER-SPECIFIC TRANSCRIPTION REGULATOR ATNN-RELATED"/>
    <property type="match status" value="1"/>
</dbReference>
<keyword evidence="6" id="KW-0539">Nucleus</keyword>
<evidence type="ECO:0000313" key="8">
    <source>
        <dbReference type="Proteomes" id="UP000277212"/>
    </source>
</evidence>
<proteinExistence type="predicted"/>
<dbReference type="GO" id="GO:0003677">
    <property type="term" value="F:DNA binding"/>
    <property type="evidence" value="ECO:0007669"/>
    <property type="project" value="UniProtKB-KW"/>
</dbReference>
<reference evidence="7 8" key="1">
    <citation type="submission" date="2017-06" db="EMBL/GenBank/DDBJ databases">
        <title>Comparative genomic analysis of Ambrosia Fusariam Clade fungi.</title>
        <authorList>
            <person name="Stajich J.E."/>
            <person name="Carrillo J."/>
            <person name="Kijimoto T."/>
            <person name="Eskalen A."/>
            <person name="O'Donnell K."/>
            <person name="Kasson M."/>
        </authorList>
    </citation>
    <scope>NUCLEOTIDE SEQUENCE [LARGE SCALE GENOMIC DNA]</scope>
    <source>
        <strain evidence="7">UCR3666</strain>
    </source>
</reference>
<evidence type="ECO:0000256" key="1">
    <source>
        <dbReference type="ARBA" id="ARBA00022723"/>
    </source>
</evidence>
<dbReference type="GO" id="GO:0046872">
    <property type="term" value="F:metal ion binding"/>
    <property type="evidence" value="ECO:0007669"/>
    <property type="project" value="UniProtKB-KW"/>
</dbReference>
<dbReference type="STRING" id="2010991.A0A3M2SCE8"/>
<accession>A0A3M2SCE8</accession>
<evidence type="ECO:0000313" key="7">
    <source>
        <dbReference type="EMBL" id="RMJ15228.1"/>
    </source>
</evidence>
<gene>
    <name evidence="7" type="ORF">CDV36_005142</name>
</gene>
<dbReference type="EMBL" id="NKUJ01000069">
    <property type="protein sequence ID" value="RMJ15228.1"/>
    <property type="molecule type" value="Genomic_DNA"/>
</dbReference>
<evidence type="ECO:0000256" key="2">
    <source>
        <dbReference type="ARBA" id="ARBA00022833"/>
    </source>
</evidence>
<keyword evidence="1" id="KW-0479">Metal-binding</keyword>
<keyword evidence="8" id="KW-1185">Reference proteome</keyword>
<dbReference type="PANTHER" id="PTHR36206:SF16">
    <property type="entry name" value="TRANSCRIPTION FACTOR DOMAIN-CONTAINING PROTEIN-RELATED"/>
    <property type="match status" value="1"/>
</dbReference>
<keyword evidence="2" id="KW-0862">Zinc</keyword>
<name>A0A3M2SCE8_9HYPO</name>
<dbReference type="AlphaFoldDB" id="A0A3M2SCE8"/>
<evidence type="ECO:0000256" key="5">
    <source>
        <dbReference type="ARBA" id="ARBA00023163"/>
    </source>
</evidence>
<dbReference type="InterPro" id="IPR052360">
    <property type="entry name" value="Transcr_Regulatory_Proteins"/>
</dbReference>
<evidence type="ECO:0000256" key="3">
    <source>
        <dbReference type="ARBA" id="ARBA00023015"/>
    </source>
</evidence>
<protein>
    <recommendedName>
        <fullName evidence="9">Transcription factor domain-containing protein</fullName>
    </recommendedName>
</protein>
<keyword evidence="5" id="KW-0804">Transcription</keyword>
<evidence type="ECO:0000256" key="4">
    <source>
        <dbReference type="ARBA" id="ARBA00023125"/>
    </source>
</evidence>
<sequence>MAGPVMSGSTDSYFWTHLVMQFSHFEPTVRHAVLAISSLYEEFARGSRITRQICGSTFAIGHYNAAIQQIKSSGDEQLILLLCILFICIEYLQGDIYAALEHCRHGIVILNNSSCPEWAHQYLVPIFRRLSIIPFFLGGVKSMRLPSLIGFDPAMPAEFSNIAEAQSFIDNLMLRSMECVLDGLDDQQSTLATLLEQWEAKAKNLVLTIPASSITDRYALYGMRLKHKVTSVYLQKPRDATETWYDQHLDTFRDVVNMAKKASQTWETARQVQVPDSSFTFEMGFLPLMFFVVIKCRSLTTRVEALAYLAQVGPAKEGLFDVGTLYRVGRRLIELEHGISLDDGITDYCENRYPEELLPPEGKRFFAIPVKHELEVISGQDGSVHYKRQIHFLQRDHQGQVISREEYISDDKPKGCNIYIPPMRSAQRM</sequence>
<evidence type="ECO:0000256" key="6">
    <source>
        <dbReference type="ARBA" id="ARBA00023242"/>
    </source>
</evidence>
<dbReference type="Proteomes" id="UP000277212">
    <property type="component" value="Unassembled WGS sequence"/>
</dbReference>
<comment type="caution">
    <text evidence="7">The sequence shown here is derived from an EMBL/GenBank/DDBJ whole genome shotgun (WGS) entry which is preliminary data.</text>
</comment>
<keyword evidence="3" id="KW-0805">Transcription regulation</keyword>